<evidence type="ECO:0000313" key="2">
    <source>
        <dbReference type="Proteomes" id="UP000199051"/>
    </source>
</evidence>
<reference evidence="2" key="1">
    <citation type="submission" date="2016-10" db="EMBL/GenBank/DDBJ databases">
        <authorList>
            <person name="Varghese N."/>
            <person name="Submissions S."/>
        </authorList>
    </citation>
    <scope>NUCLEOTIDE SEQUENCE [LARGE SCALE GENOMIC DNA]</scope>
    <source>
        <strain evidence="2">DSM 44260</strain>
    </source>
</reference>
<dbReference type="AlphaFoldDB" id="A0A1H9LG76"/>
<dbReference type="RefSeq" id="WP_177215400.1">
    <property type="nucleotide sequence ID" value="NZ_FOGI01000001.1"/>
</dbReference>
<proteinExistence type="predicted"/>
<evidence type="ECO:0000313" key="1">
    <source>
        <dbReference type="EMBL" id="SER09933.1"/>
    </source>
</evidence>
<protein>
    <submittedName>
        <fullName evidence="1">Uncharacterized protein</fullName>
    </submittedName>
</protein>
<dbReference type="EMBL" id="FOGI01000001">
    <property type="protein sequence ID" value="SER09933.1"/>
    <property type="molecule type" value="Genomic_DNA"/>
</dbReference>
<dbReference type="Proteomes" id="UP000199051">
    <property type="component" value="Unassembled WGS sequence"/>
</dbReference>
<name>A0A1H9LG76_9PSEU</name>
<keyword evidence="2" id="KW-1185">Reference proteome</keyword>
<gene>
    <name evidence="1" type="ORF">SAMN04487818_101577</name>
</gene>
<organism evidence="1 2">
    <name type="scientific">Actinokineospora terrae</name>
    <dbReference type="NCBI Taxonomy" id="155974"/>
    <lineage>
        <taxon>Bacteria</taxon>
        <taxon>Bacillati</taxon>
        <taxon>Actinomycetota</taxon>
        <taxon>Actinomycetes</taxon>
        <taxon>Pseudonocardiales</taxon>
        <taxon>Pseudonocardiaceae</taxon>
        <taxon>Actinokineospora</taxon>
    </lineage>
</organism>
<sequence>MVASPSSPPNLNFSDLDEESASIAVECGEAVDTAVSTQAYLATLAVVEEFRVSLVQVR</sequence>
<accession>A0A1H9LG76</accession>